<keyword evidence="1" id="KW-0472">Membrane</keyword>
<dbReference type="EMBL" id="JMQP01000002">
    <property type="protein sequence ID" value="KIS35225.1"/>
    <property type="molecule type" value="Genomic_DNA"/>
</dbReference>
<evidence type="ECO:0000313" key="3">
    <source>
        <dbReference type="Proteomes" id="UP000050700"/>
    </source>
</evidence>
<reference evidence="2 3" key="1">
    <citation type="submission" date="2014-05" db="EMBL/GenBank/DDBJ databases">
        <title>Methylome analysis of the phasevarions of Haemophilus influenzae.</title>
        <authorList>
            <person name="Atack J.M."/>
            <person name="Fox K.L."/>
            <person name="Power P.M."/>
            <person name="Clark T."/>
            <person name="Jurcisek J."/>
            <person name="Korlach J."/>
            <person name="Bakaletz L.O."/>
            <person name="Jennings M.P."/>
        </authorList>
    </citation>
    <scope>NUCLEOTIDE SEQUENCE [LARGE SCALE GENOMIC DNA]</scope>
    <source>
        <strain evidence="2 3">1209</strain>
    </source>
</reference>
<dbReference type="AlphaFoldDB" id="A0A0D0IEL2"/>
<organism evidence="2 3">
    <name type="scientific">Haemophilus influenzae</name>
    <dbReference type="NCBI Taxonomy" id="727"/>
    <lineage>
        <taxon>Bacteria</taxon>
        <taxon>Pseudomonadati</taxon>
        <taxon>Pseudomonadota</taxon>
        <taxon>Gammaproteobacteria</taxon>
        <taxon>Pasteurellales</taxon>
        <taxon>Pasteurellaceae</taxon>
        <taxon>Haemophilus</taxon>
    </lineage>
</organism>
<protein>
    <submittedName>
        <fullName evidence="2">Uncharacterized protein</fullName>
    </submittedName>
</protein>
<keyword evidence="1" id="KW-1133">Transmembrane helix</keyword>
<proteinExistence type="predicted"/>
<comment type="caution">
    <text evidence="2">The sequence shown here is derived from an EMBL/GenBank/DDBJ whole genome shotgun (WGS) entry which is preliminary data.</text>
</comment>
<dbReference type="PATRIC" id="fig|727.564.peg.1062"/>
<name>A0A0D0IEL2_HAEIF</name>
<evidence type="ECO:0000313" key="2">
    <source>
        <dbReference type="EMBL" id="KIS35225.1"/>
    </source>
</evidence>
<feature type="transmembrane region" description="Helical" evidence="1">
    <location>
        <begin position="33"/>
        <end position="50"/>
    </location>
</feature>
<sequence length="61" mass="7433">MLGNEKQAEAQAKYAEETLKQARDFAKQHHKTAYLLLVRLFYYLLIRWLARLHRLNYHLVF</sequence>
<dbReference type="Proteomes" id="UP000050700">
    <property type="component" value="Unassembled WGS sequence"/>
</dbReference>
<gene>
    <name evidence="2" type="ORF">NTHI1209_00829</name>
</gene>
<evidence type="ECO:0000256" key="1">
    <source>
        <dbReference type="SAM" id="Phobius"/>
    </source>
</evidence>
<accession>A0A0D0IEL2</accession>
<keyword evidence="1" id="KW-0812">Transmembrane</keyword>